<gene>
    <name evidence="2" type="ORF">HDG41_000359</name>
</gene>
<organism evidence="2 3">
    <name type="scientific">Paraburkholderia youngii</name>
    <dbReference type="NCBI Taxonomy" id="2782701"/>
    <lineage>
        <taxon>Bacteria</taxon>
        <taxon>Pseudomonadati</taxon>
        <taxon>Pseudomonadota</taxon>
        <taxon>Betaproteobacteria</taxon>
        <taxon>Burkholderiales</taxon>
        <taxon>Burkholderiaceae</taxon>
        <taxon>Paraburkholderia</taxon>
    </lineage>
</organism>
<evidence type="ECO:0000313" key="3">
    <source>
        <dbReference type="Proteomes" id="UP000592820"/>
    </source>
</evidence>
<dbReference type="EMBL" id="JACHDE010000001">
    <property type="protein sequence ID" value="MBB5398323.1"/>
    <property type="molecule type" value="Genomic_DNA"/>
</dbReference>
<accession>A0A7W8P1T3</accession>
<protein>
    <submittedName>
        <fullName evidence="2">Uncharacterized protein</fullName>
    </submittedName>
</protein>
<name>A0A7W8P1T3_9BURK</name>
<keyword evidence="1" id="KW-1133">Transmembrane helix</keyword>
<dbReference type="Proteomes" id="UP000592820">
    <property type="component" value="Unassembled WGS sequence"/>
</dbReference>
<comment type="caution">
    <text evidence="2">The sequence shown here is derived from an EMBL/GenBank/DDBJ whole genome shotgun (WGS) entry which is preliminary data.</text>
</comment>
<sequence length="71" mass="8035">MIGRLVTVFFCTSCIWFVACLIAWVGGSYTYAKFNDLHYSVGWNDIIAIIRIALVIATGFTLITWLKVRNS</sequence>
<evidence type="ECO:0000313" key="2">
    <source>
        <dbReference type="EMBL" id="MBB5398323.1"/>
    </source>
</evidence>
<dbReference type="PROSITE" id="PS51257">
    <property type="entry name" value="PROKAR_LIPOPROTEIN"/>
    <property type="match status" value="1"/>
</dbReference>
<evidence type="ECO:0000256" key="1">
    <source>
        <dbReference type="SAM" id="Phobius"/>
    </source>
</evidence>
<keyword evidence="1" id="KW-0812">Transmembrane</keyword>
<reference evidence="2 3" key="1">
    <citation type="submission" date="2020-08" db="EMBL/GenBank/DDBJ databases">
        <title>Genomic Encyclopedia of Type Strains, Phase IV (KMG-V): Genome sequencing to study the core and pangenomes of soil and plant-associated prokaryotes.</title>
        <authorList>
            <person name="Whitman W."/>
        </authorList>
    </citation>
    <scope>NUCLEOTIDE SEQUENCE [LARGE SCALE GENOMIC DNA]</scope>
    <source>
        <strain evidence="2 3">JPY162</strain>
    </source>
</reference>
<keyword evidence="1" id="KW-0472">Membrane</keyword>
<proteinExistence type="predicted"/>
<feature type="transmembrane region" description="Helical" evidence="1">
    <location>
        <begin position="46"/>
        <end position="66"/>
    </location>
</feature>
<feature type="transmembrane region" description="Helical" evidence="1">
    <location>
        <begin position="7"/>
        <end position="26"/>
    </location>
</feature>
<dbReference type="AlphaFoldDB" id="A0A7W8P1T3"/>